<protein>
    <submittedName>
        <fullName evidence="1">WG repeat-containing protein</fullName>
    </submittedName>
</protein>
<dbReference type="InterPro" id="IPR032774">
    <property type="entry name" value="WG_beta_rep"/>
</dbReference>
<dbReference type="EMBL" id="JAEHFJ010000001">
    <property type="protein sequence ID" value="MBJ2172752.1"/>
    <property type="molecule type" value="Genomic_DNA"/>
</dbReference>
<evidence type="ECO:0000313" key="1">
    <source>
        <dbReference type="EMBL" id="MBJ2172752.1"/>
    </source>
</evidence>
<dbReference type="PANTHER" id="PTHR37841">
    <property type="entry name" value="GLR2918 PROTEIN"/>
    <property type="match status" value="1"/>
</dbReference>
<organism evidence="1 2">
    <name type="scientific">Aureibaculum flavum</name>
    <dbReference type="NCBI Taxonomy" id="2795986"/>
    <lineage>
        <taxon>Bacteria</taxon>
        <taxon>Pseudomonadati</taxon>
        <taxon>Bacteroidota</taxon>
        <taxon>Flavobacteriia</taxon>
        <taxon>Flavobacteriales</taxon>
        <taxon>Flavobacteriaceae</taxon>
        <taxon>Aureibaculum</taxon>
    </lineage>
</organism>
<evidence type="ECO:0000313" key="2">
    <source>
        <dbReference type="Proteomes" id="UP000623301"/>
    </source>
</evidence>
<reference evidence="1 2" key="1">
    <citation type="submission" date="2020-12" db="EMBL/GenBank/DDBJ databases">
        <title>Aureibaculum luteum sp. nov. and Aureibaculum flavum sp. nov., novel members of the family Flavobacteriaceae isolated from Antarctic intertidal sediments.</title>
        <authorList>
            <person name="He X."/>
            <person name="Zhang X."/>
        </authorList>
    </citation>
    <scope>NUCLEOTIDE SEQUENCE [LARGE SCALE GENOMIC DNA]</scope>
    <source>
        <strain evidence="1 2">A20</strain>
    </source>
</reference>
<dbReference type="Pfam" id="PF14903">
    <property type="entry name" value="WG_beta_rep"/>
    <property type="match status" value="5"/>
</dbReference>
<dbReference type="Proteomes" id="UP000623301">
    <property type="component" value="Unassembled WGS sequence"/>
</dbReference>
<sequence>MRAIVFFIIILNSINVFSQYNKDIYLYEKNNNVGFVDNNFKVIVKPIYEELGGFQEKFFGEYSIFKSDGKYGVLDLKGNQIITPLYTYLGNTNSPKFFYFKRNKKYGLVNLKGEEIIKPMFDYISALTDKGKSVIVKKDGKYGLVSINGKNITEFKYENISGDFDSKVYPFRKDNKYGYINRKGKEIIKPIYNHAQAFNDGFAIVSIDNKYGIINKKGEILIEPKYQNISYQYSFFHDHQFNVNSKLYYLKEGNKIGLMDKNLKVIILPTYNQIGNFNEGFAFVKKDNKYGFINEEGKLVIPLIYADADTFSEGLAPVVKNGKWGYIDKLGDIAIDFQFMGCVKPFFNGLAVYRNRNFKSSKAHYVGDKCGYIDLKGNIKIGLIFRNAQSFRNGVAKTEDEYSEYLINKNNKKIVLKSSEIEIMEVEGN</sequence>
<comment type="caution">
    <text evidence="1">The sequence shown here is derived from an EMBL/GenBank/DDBJ whole genome shotgun (WGS) entry which is preliminary data.</text>
</comment>
<dbReference type="PANTHER" id="PTHR37841:SF1">
    <property type="entry name" value="DUF3298 DOMAIN-CONTAINING PROTEIN"/>
    <property type="match status" value="1"/>
</dbReference>
<keyword evidence="2" id="KW-1185">Reference proteome</keyword>
<accession>A0ABS0WLA4</accession>
<proteinExistence type="predicted"/>
<name>A0ABS0WLA4_9FLAO</name>
<gene>
    <name evidence="1" type="ORF">JBL43_00790</name>
</gene>
<dbReference type="RefSeq" id="WP_198839594.1">
    <property type="nucleotide sequence ID" value="NZ_JAEHFJ010000001.1"/>
</dbReference>